<feature type="compositionally biased region" description="Acidic residues" evidence="1">
    <location>
        <begin position="13"/>
        <end position="28"/>
    </location>
</feature>
<evidence type="ECO:0000256" key="1">
    <source>
        <dbReference type="SAM" id="MobiDB-lite"/>
    </source>
</evidence>
<dbReference type="AlphaFoldDB" id="A0A0M9ANJ1"/>
<reference evidence="2 3" key="1">
    <citation type="submission" date="2015-08" db="EMBL/GenBank/DDBJ databases">
        <title>Genomes of Isolates from Cabo Rojo, PR.</title>
        <authorList>
            <person name="Sanchez-Nieves R.L."/>
            <person name="Montalvo-Rodriguez R."/>
        </authorList>
    </citation>
    <scope>NUCLEOTIDE SEQUENCE [LARGE SCALE GENOMIC DNA]</scope>
    <source>
        <strain evidence="2 3">5</strain>
    </source>
</reference>
<feature type="region of interest" description="Disordered" evidence="1">
    <location>
        <begin position="1"/>
        <end position="69"/>
    </location>
</feature>
<comment type="caution">
    <text evidence="2">The sequence shown here is derived from an EMBL/GenBank/DDBJ whole genome shotgun (WGS) entry which is preliminary data.</text>
</comment>
<dbReference type="RefSeq" id="WP_077152422.1">
    <property type="nucleotide sequence ID" value="NZ_LIST01000009.1"/>
</dbReference>
<gene>
    <name evidence="2" type="ORF">AMR74_15935</name>
</gene>
<sequence>MPNGMKSGAGDDPFADDDDQEDNVDEDSANPAPEPHHEDLHEETGEPDSTTAMPGVPDHPGDVEATLPWIHRRDGVKDDRDHKTIHYTEHTVKRERRELRPALEERLDDDVELTDAREAAYLVGMEHLDEVADVLREWGYDIE</sequence>
<dbReference type="PATRIC" id="fig|1705389.3.peg.4116"/>
<dbReference type="Pfam" id="PF25925">
    <property type="entry name" value="DUF7970"/>
    <property type="match status" value="1"/>
</dbReference>
<dbReference type="EMBL" id="LIST01000009">
    <property type="protein sequence ID" value="KOX94271.1"/>
    <property type="molecule type" value="Genomic_DNA"/>
</dbReference>
<dbReference type="Proteomes" id="UP000037747">
    <property type="component" value="Unassembled WGS sequence"/>
</dbReference>
<name>A0A0M9ANJ1_9EURY</name>
<keyword evidence="3" id="KW-1185">Reference proteome</keyword>
<dbReference type="InterPro" id="IPR058276">
    <property type="entry name" value="DUF7970"/>
</dbReference>
<proteinExistence type="predicted"/>
<feature type="compositionally biased region" description="Basic and acidic residues" evidence="1">
    <location>
        <begin position="34"/>
        <end position="44"/>
    </location>
</feature>
<evidence type="ECO:0000313" key="3">
    <source>
        <dbReference type="Proteomes" id="UP000037747"/>
    </source>
</evidence>
<accession>A0A0M9ANJ1</accession>
<evidence type="ECO:0000313" key="2">
    <source>
        <dbReference type="EMBL" id="KOX94271.1"/>
    </source>
</evidence>
<protein>
    <submittedName>
        <fullName evidence="2">Uncharacterized protein</fullName>
    </submittedName>
</protein>
<organism evidence="2 3">
    <name type="scientific">Halorubrum tropicale</name>
    <dbReference type="NCBI Taxonomy" id="1765655"/>
    <lineage>
        <taxon>Archaea</taxon>
        <taxon>Methanobacteriati</taxon>
        <taxon>Methanobacteriota</taxon>
        <taxon>Stenosarchaea group</taxon>
        <taxon>Halobacteria</taxon>
        <taxon>Halobacteriales</taxon>
        <taxon>Haloferacaceae</taxon>
        <taxon>Halorubrum</taxon>
    </lineage>
</organism>